<evidence type="ECO:0000313" key="1">
    <source>
        <dbReference type="EMBL" id="GER59663.1"/>
    </source>
</evidence>
<protein>
    <submittedName>
        <fullName evidence="1">Uncharacterized protein</fullName>
    </submittedName>
</protein>
<dbReference type="RefSeq" id="WP_235904678.1">
    <property type="nucleotide sequence ID" value="NZ_BKCG01000004.1"/>
</dbReference>
<dbReference type="AlphaFoldDB" id="A0A5J4J1F0"/>
<name>A0A5J4J1F0_9FLAO</name>
<comment type="caution">
    <text evidence="1">The sequence shown here is derived from an EMBL/GenBank/DDBJ whole genome shotgun (WGS) entry which is preliminary data.</text>
</comment>
<proteinExistence type="predicted"/>
<keyword evidence="2" id="KW-1185">Reference proteome</keyword>
<reference evidence="1 2" key="1">
    <citation type="submission" date="2019-08" db="EMBL/GenBank/DDBJ databases">
        <title>Draft genome sequence of Ulvibacter marinus type strain NBRC 109484.</title>
        <authorList>
            <person name="Kawano K."/>
            <person name="Ushijima N."/>
            <person name="Kihara M."/>
            <person name="Itoh H."/>
        </authorList>
    </citation>
    <scope>NUCLEOTIDE SEQUENCE [LARGE SCALE GENOMIC DNA]</scope>
    <source>
        <strain evidence="1 2">NBRC 109484</strain>
    </source>
</reference>
<organism evidence="1 2">
    <name type="scientific">Patiriisocius marinus</name>
    <dbReference type="NCBI Taxonomy" id="1397112"/>
    <lineage>
        <taxon>Bacteria</taxon>
        <taxon>Pseudomonadati</taxon>
        <taxon>Bacteroidota</taxon>
        <taxon>Flavobacteriia</taxon>
        <taxon>Flavobacteriales</taxon>
        <taxon>Flavobacteriaceae</taxon>
        <taxon>Patiriisocius</taxon>
    </lineage>
</organism>
<dbReference type="InterPro" id="IPR043749">
    <property type="entry name" value="DUF5694"/>
</dbReference>
<sequence>MKTFFILTALALTIVSCQNNQTTKKVVSNNISEENEKIQIKNASDFFPTEKTKVLVVGTFHMNYPGLDDHKTTDSDKIDVLKEPKKSELTELVEYIKKFKPTKIAVEAGTDRNITEQLQQYKAGTLKVSRNETQQIGIRIAAELHLDSLYAVDDNPLSEEWYKKDSISLNKMIGNIDWELTDKFDSLYAKWYNYNDKSTVNTKLLKHFKYINSEESHQYGYGHYLTNWFKTEGKGGADFLSIWWYNRNLRIFRNIQDITNNPEERIMVLMGNGHAAVLRQLFEASPEYEFIEFDSL</sequence>
<dbReference type="PROSITE" id="PS51257">
    <property type="entry name" value="PROKAR_LIPOPROTEIN"/>
    <property type="match status" value="1"/>
</dbReference>
<dbReference type="Pfam" id="PF18950">
    <property type="entry name" value="DUF5694"/>
    <property type="match status" value="1"/>
</dbReference>
<evidence type="ECO:0000313" key="2">
    <source>
        <dbReference type="Proteomes" id="UP000326509"/>
    </source>
</evidence>
<gene>
    <name evidence="1" type="ORF">ULMA_17710</name>
</gene>
<dbReference type="Proteomes" id="UP000326509">
    <property type="component" value="Unassembled WGS sequence"/>
</dbReference>
<accession>A0A5J4J1F0</accession>
<dbReference type="EMBL" id="BKCG01000004">
    <property type="protein sequence ID" value="GER59663.1"/>
    <property type="molecule type" value="Genomic_DNA"/>
</dbReference>